<dbReference type="InterPro" id="IPR025668">
    <property type="entry name" value="Tnp_DDE_dom"/>
</dbReference>
<comment type="caution">
    <text evidence="2">The sequence shown here is derived from an EMBL/GenBank/DDBJ whole genome shotgun (WGS) entry which is preliminary data.</text>
</comment>
<evidence type="ECO:0000259" key="1">
    <source>
        <dbReference type="Pfam" id="PF13751"/>
    </source>
</evidence>
<dbReference type="AlphaFoldDB" id="A0A645APW8"/>
<dbReference type="PANTHER" id="PTHR33408:SF4">
    <property type="entry name" value="TRANSPOSASE DDE DOMAIN-CONTAINING PROTEIN"/>
    <property type="match status" value="1"/>
</dbReference>
<gene>
    <name evidence="2" type="ORF">SDC9_101933</name>
</gene>
<evidence type="ECO:0000313" key="2">
    <source>
        <dbReference type="EMBL" id="MPM55140.1"/>
    </source>
</evidence>
<protein>
    <submittedName>
        <fullName evidence="2">IS1182 family transposase ISPa7</fullName>
    </submittedName>
</protein>
<feature type="domain" description="Transposase DDE" evidence="1">
    <location>
        <begin position="214"/>
        <end position="339"/>
    </location>
</feature>
<dbReference type="EMBL" id="VSSQ01015131">
    <property type="protein sequence ID" value="MPM55140.1"/>
    <property type="molecule type" value="Genomic_DNA"/>
</dbReference>
<sequence length="370" mass="41960">MFLLKELGLIEGKTIAIDSFKVRAQNSLKNNYNQKKIDRQLEYIDGRINEFEDALDKADSQEAKTVLHNKIETQKSRREKYQAIEAELKETGKDQLSTTDQDSQSVVLQRGITVVGYNVQASVDAKNKLITHFDTGGVNDTNALSTVAVGTKEVLQAEQMDVLADKGYHTGEQIRLCEENGITTYVSPKEPASNDPDIFPITSFIYDAQKDCYTCPGGETLTTNGTWLTHSSKGYKSAYKFQRYNNPAKCRRCELHGQCTKSKTNGRNIDRSEFAADVEQNNQRVKENPAYYKQRQQLAEHPWGTLKRQRGFDYVLTRGKKSVLGEVSLVFIGYNLSRLKQIPGGLDVLKAFIVRVMSLLWWKRAYFKAI</sequence>
<dbReference type="PANTHER" id="PTHR33408">
    <property type="entry name" value="TRANSPOSASE"/>
    <property type="match status" value="1"/>
</dbReference>
<reference evidence="2" key="1">
    <citation type="submission" date="2019-08" db="EMBL/GenBank/DDBJ databases">
        <authorList>
            <person name="Kucharzyk K."/>
            <person name="Murdoch R.W."/>
            <person name="Higgins S."/>
            <person name="Loffler F."/>
        </authorList>
    </citation>
    <scope>NUCLEOTIDE SEQUENCE</scope>
</reference>
<dbReference type="Pfam" id="PF13751">
    <property type="entry name" value="DDE_Tnp_1_6"/>
    <property type="match status" value="1"/>
</dbReference>
<name>A0A645APW8_9ZZZZ</name>
<proteinExistence type="predicted"/>
<organism evidence="2">
    <name type="scientific">bioreactor metagenome</name>
    <dbReference type="NCBI Taxonomy" id="1076179"/>
    <lineage>
        <taxon>unclassified sequences</taxon>
        <taxon>metagenomes</taxon>
        <taxon>ecological metagenomes</taxon>
    </lineage>
</organism>
<accession>A0A645APW8</accession>